<dbReference type="Proteomes" id="UP001595457">
    <property type="component" value="Unassembled WGS sequence"/>
</dbReference>
<dbReference type="SUPFAM" id="SSF56112">
    <property type="entry name" value="Protein kinase-like (PK-like)"/>
    <property type="match status" value="1"/>
</dbReference>
<keyword evidence="1" id="KW-0418">Kinase</keyword>
<dbReference type="GO" id="GO:0016301">
    <property type="term" value="F:kinase activity"/>
    <property type="evidence" value="ECO:0007669"/>
    <property type="project" value="UniProtKB-KW"/>
</dbReference>
<gene>
    <name evidence="1" type="ORF">ACFOJE_14825</name>
</gene>
<dbReference type="RefSeq" id="WP_377815216.1">
    <property type="nucleotide sequence ID" value="NZ_JBHRSJ010000030.1"/>
</dbReference>
<sequence>MSRWQLAAGLDDQTAAAFASLDAVFALEGELITRDLLSKVLRVEIAGVRYYVKLYRGAGKGLRRFLGRPRVQAEWQNLELFAEWGIPTAPLVAWGLERSLGGFRRGALITREIVASQDLAAMAKRGDSRLADPRWVDAVSRQLAQATRILHDHHFVHNDLKWRNLLVDPAGQLFLIDCPSGAFWWGHWLRWRITKDLACLDKVAKYQLSRTQRLRFYLQYRRRKKLNAGDKRHIRKILSYFEGRE</sequence>
<organism evidence="1 2">
    <name type="scientific">Azotobacter bryophylli</name>
    <dbReference type="NCBI Taxonomy" id="1986537"/>
    <lineage>
        <taxon>Bacteria</taxon>
        <taxon>Pseudomonadati</taxon>
        <taxon>Pseudomonadota</taxon>
        <taxon>Gammaproteobacteria</taxon>
        <taxon>Pseudomonadales</taxon>
        <taxon>Pseudomonadaceae</taxon>
        <taxon>Azotobacter</taxon>
    </lineage>
</organism>
<dbReference type="EMBL" id="JBHRSJ010000030">
    <property type="protein sequence ID" value="MFC2973477.1"/>
    <property type="molecule type" value="Genomic_DNA"/>
</dbReference>
<dbReference type="InterPro" id="IPR011009">
    <property type="entry name" value="Kinase-like_dom_sf"/>
</dbReference>
<proteinExistence type="predicted"/>
<name>A0ABV7AY78_9GAMM</name>
<protein>
    <submittedName>
        <fullName evidence="1">Lipopolysaccharide kinase InaA family protein</fullName>
    </submittedName>
</protein>
<reference evidence="2" key="1">
    <citation type="journal article" date="2019" name="Int. J. Syst. Evol. Microbiol.">
        <title>The Global Catalogue of Microorganisms (GCM) 10K type strain sequencing project: providing services to taxonomists for standard genome sequencing and annotation.</title>
        <authorList>
            <consortium name="The Broad Institute Genomics Platform"/>
            <consortium name="The Broad Institute Genome Sequencing Center for Infectious Disease"/>
            <person name="Wu L."/>
            <person name="Ma J."/>
        </authorList>
    </citation>
    <scope>NUCLEOTIDE SEQUENCE [LARGE SCALE GENOMIC DNA]</scope>
    <source>
        <strain evidence="2">KCTC 62195</strain>
    </source>
</reference>
<dbReference type="Pfam" id="PF06293">
    <property type="entry name" value="Kdo"/>
    <property type="match status" value="1"/>
</dbReference>
<keyword evidence="1" id="KW-0808">Transferase</keyword>
<dbReference type="PROSITE" id="PS00108">
    <property type="entry name" value="PROTEIN_KINASE_ST"/>
    <property type="match status" value="1"/>
</dbReference>
<comment type="caution">
    <text evidence="1">The sequence shown here is derived from an EMBL/GenBank/DDBJ whole genome shotgun (WGS) entry which is preliminary data.</text>
</comment>
<evidence type="ECO:0000313" key="1">
    <source>
        <dbReference type="EMBL" id="MFC2973477.1"/>
    </source>
</evidence>
<accession>A0ABV7AY78</accession>
<dbReference type="InterPro" id="IPR008271">
    <property type="entry name" value="Ser/Thr_kinase_AS"/>
</dbReference>
<evidence type="ECO:0000313" key="2">
    <source>
        <dbReference type="Proteomes" id="UP001595457"/>
    </source>
</evidence>
<keyword evidence="2" id="KW-1185">Reference proteome</keyword>
<dbReference type="Gene3D" id="1.10.510.10">
    <property type="entry name" value="Transferase(Phosphotransferase) domain 1"/>
    <property type="match status" value="1"/>
</dbReference>